<comment type="caution">
    <text evidence="1">The sequence shown here is derived from an EMBL/GenBank/DDBJ whole genome shotgun (WGS) entry which is preliminary data.</text>
</comment>
<keyword evidence="2" id="KW-1185">Reference proteome</keyword>
<evidence type="ECO:0000313" key="1">
    <source>
        <dbReference type="EMBL" id="ONI41256.1"/>
    </source>
</evidence>
<name>A0ACC8XE80_9FIRM</name>
<proteinExistence type="predicted"/>
<dbReference type="Proteomes" id="UP000188637">
    <property type="component" value="Unassembled WGS sequence"/>
</dbReference>
<reference evidence="1" key="1">
    <citation type="submission" date="2016-08" db="EMBL/GenBank/DDBJ databases">
        <authorList>
            <person name="Ngugi D.K."/>
            <person name="Miyake S."/>
            <person name="Stingl U."/>
        </authorList>
    </citation>
    <scope>NUCLEOTIDE SEQUENCE</scope>
    <source>
        <strain evidence="1">SCG-D08WGA-EpuloA1</strain>
    </source>
</reference>
<accession>A0ACC8XE80</accession>
<protein>
    <submittedName>
        <fullName evidence="1">Orotidine 5'-phosphate decarboxylase</fullName>
    </submittedName>
</protein>
<dbReference type="EMBL" id="LJHD01000222">
    <property type="protein sequence ID" value="ONI41256.1"/>
    <property type="molecule type" value="Genomic_DNA"/>
</dbReference>
<evidence type="ECO:0000313" key="2">
    <source>
        <dbReference type="Proteomes" id="UP000188637"/>
    </source>
</evidence>
<sequence>MDKLIEKIELMQNPTVVGLDPTLELIPTFLKDQYLNEDLIETDYEYSSAVARMFFDFNAQIIDSIHDIVPAVKPQIAMYEQFGFNGIAAYINTCHYAQLKGMIVIGDIKRGDIASTATAYASHIKGTMINKKEFDFWKEDFVTVNPYLGIDGVQPFIDACEKKDKGIFILTKTSNPSSADLQDLLVDGEPLYYKTAYLVSKWGERAMGQRGYSKVGAVVGATYPEQGIELRKRMPHTFFLVPGYGAQGATGKDLKGFFGQDGGGCIVNSSRGIIGAYKNDKECTEKDFAVAARKAALNMKKDLAESF</sequence>
<gene>
    <name evidence="1" type="ORF">AN640_08150</name>
</gene>
<organism evidence="1 2">
    <name type="scientific">Candidatus Epulonipiscium fishelsonii</name>
    <dbReference type="NCBI Taxonomy" id="77094"/>
    <lineage>
        <taxon>Bacteria</taxon>
        <taxon>Bacillati</taxon>
        <taxon>Bacillota</taxon>
        <taxon>Clostridia</taxon>
        <taxon>Lachnospirales</taxon>
        <taxon>Lachnospiraceae</taxon>
        <taxon>Candidatus Epulonipiscium</taxon>
    </lineage>
</organism>